<dbReference type="Gene3D" id="3.20.20.30">
    <property type="entry name" value="Luciferase-like domain"/>
    <property type="match status" value="1"/>
</dbReference>
<evidence type="ECO:0000259" key="7">
    <source>
        <dbReference type="Pfam" id="PF00296"/>
    </source>
</evidence>
<feature type="binding site" evidence="6">
    <location>
        <position position="156"/>
    </location>
    <ligand>
        <name>FMN</name>
        <dbReference type="ChEBI" id="CHEBI:58210"/>
    </ligand>
</feature>
<feature type="binding site" evidence="6">
    <location>
        <position position="60"/>
    </location>
    <ligand>
        <name>FMN</name>
        <dbReference type="ChEBI" id="CHEBI:58210"/>
    </ligand>
</feature>
<keyword evidence="1 6" id="KW-0285">Flavoprotein</keyword>
<evidence type="ECO:0000256" key="5">
    <source>
        <dbReference type="ARBA" id="ARBA00033748"/>
    </source>
</evidence>
<reference evidence="8 9" key="1">
    <citation type="submission" date="2020-04" db="EMBL/GenBank/DDBJ databases">
        <title>Molecular characterization of pseudomonads from Agaricus bisporus reveal novel blotch 2 pathogens in Western Europe.</title>
        <authorList>
            <person name="Taparia T."/>
            <person name="Krijger M."/>
            <person name="Haynes E."/>
            <person name="Elpinstone J.G."/>
            <person name="Noble R."/>
            <person name="Van Der Wolf J."/>
        </authorList>
    </citation>
    <scope>NUCLEOTIDE SEQUENCE [LARGE SCALE GENOMIC DNA]</scope>
    <source>
        <strain evidence="8 9">H7001</strain>
    </source>
</reference>
<sequence>MSKPKHLLLNAFEMASPGHICHGMWTHPRDQSHRYGQLDYWIELARTLEGGLFDGIFFADGLGAFDVYQNGYEKVLAQVVQLPRLDPMLLVPSMAHATQHLGFGITSNVLYEPPALFARRMSTLDQLTGGRVGWNVVTGYLDSAAKANGNAAQPSHDERYERADDYMDVVYKLWEQSWKHDAVRQDRQNRVYSDPASVHSIDHDGPYYGLNTPHLCAPSPQRTPVLYQAGASDRGRLFAARHAECVFVMGPSKEVIAGVVRDLREAVRAEGRDPYSVRILAGINVIVGETVAAARDTFEEYRRYASPEAGLAHFSSTVGIDFSRYDLDEPIVYTRNESGQSALEAFTLRSPGKVWTVRKLLEGMPLGSRILTVVGDGNSVADELCAWQREADIDGFNLIRSVAPESVHNFIRWVVPELQSRGVYKITYDSGTLREKLFSNGPLLPAYHYGASLRKL</sequence>
<feature type="domain" description="Luciferase-like" evidence="7">
    <location>
        <begin position="28"/>
        <end position="388"/>
    </location>
</feature>
<dbReference type="RefSeq" id="WP_177105363.1">
    <property type="nucleotide sequence ID" value="NZ_JACAQB010000026.1"/>
</dbReference>
<evidence type="ECO:0000256" key="1">
    <source>
        <dbReference type="ARBA" id="ARBA00022630"/>
    </source>
</evidence>
<evidence type="ECO:0000256" key="6">
    <source>
        <dbReference type="PIRSR" id="PIRSR000337-1"/>
    </source>
</evidence>
<feature type="binding site" evidence="6">
    <location>
        <position position="106"/>
    </location>
    <ligand>
        <name>FMN</name>
        <dbReference type="ChEBI" id="CHEBI:58210"/>
    </ligand>
</feature>
<proteinExistence type="inferred from homology"/>
<dbReference type="SUPFAM" id="SSF51679">
    <property type="entry name" value="Bacterial luciferase-like"/>
    <property type="match status" value="1"/>
</dbReference>
<keyword evidence="3" id="KW-0560">Oxidoreductase</keyword>
<dbReference type="InterPro" id="IPR036661">
    <property type="entry name" value="Luciferase-like_sf"/>
</dbReference>
<name>A0A7Y8C5Z5_9PSED</name>
<evidence type="ECO:0000256" key="3">
    <source>
        <dbReference type="ARBA" id="ARBA00023002"/>
    </source>
</evidence>
<dbReference type="AlphaFoldDB" id="A0A7Y8C5Z5"/>
<dbReference type="GO" id="GO:0004497">
    <property type="term" value="F:monooxygenase activity"/>
    <property type="evidence" value="ECO:0007669"/>
    <property type="project" value="UniProtKB-KW"/>
</dbReference>
<evidence type="ECO:0000256" key="2">
    <source>
        <dbReference type="ARBA" id="ARBA00022643"/>
    </source>
</evidence>
<dbReference type="InterPro" id="IPR051260">
    <property type="entry name" value="Diverse_substr_monoxygenases"/>
</dbReference>
<dbReference type="Pfam" id="PF00296">
    <property type="entry name" value="Bac_luciferase"/>
    <property type="match status" value="1"/>
</dbReference>
<accession>A0A7Y8C5Z5</accession>
<organism evidence="8 9">
    <name type="scientific">Pseudomonas gingeri</name>
    <dbReference type="NCBI Taxonomy" id="117681"/>
    <lineage>
        <taxon>Bacteria</taxon>
        <taxon>Pseudomonadati</taxon>
        <taxon>Pseudomonadota</taxon>
        <taxon>Gammaproteobacteria</taxon>
        <taxon>Pseudomonadales</taxon>
        <taxon>Pseudomonadaceae</taxon>
        <taxon>Pseudomonas</taxon>
    </lineage>
</organism>
<keyword evidence="4" id="KW-0503">Monooxygenase</keyword>
<dbReference type="Proteomes" id="UP000539985">
    <property type="component" value="Unassembled WGS sequence"/>
</dbReference>
<dbReference type="InterPro" id="IPR011251">
    <property type="entry name" value="Luciferase-like_dom"/>
</dbReference>
<comment type="similarity">
    <text evidence="5">Belongs to the NtaA/SnaA/DszA monooxygenase family.</text>
</comment>
<dbReference type="PANTHER" id="PTHR30011">
    <property type="entry name" value="ALKANESULFONATE MONOOXYGENASE-RELATED"/>
    <property type="match status" value="1"/>
</dbReference>
<dbReference type="PANTHER" id="PTHR30011:SF16">
    <property type="entry name" value="C2H2 FINGER DOMAIN TRANSCRIPTION FACTOR (EUROFUNG)-RELATED"/>
    <property type="match status" value="1"/>
</dbReference>
<evidence type="ECO:0000313" key="8">
    <source>
        <dbReference type="EMBL" id="NWB99812.1"/>
    </source>
</evidence>
<protein>
    <submittedName>
        <fullName evidence="8">LLM class flavin-dependent oxidoreductase</fullName>
    </submittedName>
</protein>
<gene>
    <name evidence="8" type="ORF">HX882_28490</name>
</gene>
<comment type="caution">
    <text evidence="8">The sequence shown here is derived from an EMBL/GenBank/DDBJ whole genome shotgun (WGS) entry which is preliminary data.</text>
</comment>
<dbReference type="InterPro" id="IPR016215">
    <property type="entry name" value="NTA_MOA"/>
</dbReference>
<feature type="binding site" evidence="6">
    <location>
        <position position="232"/>
    </location>
    <ligand>
        <name>FMN</name>
        <dbReference type="ChEBI" id="CHEBI:58210"/>
    </ligand>
</feature>
<dbReference type="NCBIfam" id="TIGR03860">
    <property type="entry name" value="FMN_nitrolo"/>
    <property type="match status" value="1"/>
</dbReference>
<dbReference type="PIRSF" id="PIRSF000337">
    <property type="entry name" value="NTA_MOA"/>
    <property type="match status" value="1"/>
</dbReference>
<evidence type="ECO:0000256" key="4">
    <source>
        <dbReference type="ARBA" id="ARBA00023033"/>
    </source>
</evidence>
<keyword evidence="2 6" id="KW-0288">FMN</keyword>
<feature type="binding site" evidence="6">
    <location>
        <position position="160"/>
    </location>
    <ligand>
        <name>FMN</name>
        <dbReference type="ChEBI" id="CHEBI:58210"/>
    </ligand>
</feature>
<evidence type="ECO:0000313" key="9">
    <source>
        <dbReference type="Proteomes" id="UP000539985"/>
    </source>
</evidence>
<dbReference type="EMBL" id="JACAQB010000026">
    <property type="protein sequence ID" value="NWB99812.1"/>
    <property type="molecule type" value="Genomic_DNA"/>
</dbReference>
<dbReference type="GO" id="GO:0016705">
    <property type="term" value="F:oxidoreductase activity, acting on paired donors, with incorporation or reduction of molecular oxygen"/>
    <property type="evidence" value="ECO:0007669"/>
    <property type="project" value="InterPro"/>
</dbReference>